<sequence>MHPIEHFAFEFNVQQDYFECHEVLEELWQAGHRQDEALVALIQLAVARYHHRRGNLPGAMRTYPKAFQKITRHKGSLTGHGIDVDRLLALQPLFTQPDYQHLPLPLTEDLTRRVQQLPIEYRHDPSFLLHKHVLRDRQDVITARQIALAARARK</sequence>
<dbReference type="Pfam" id="PF03745">
    <property type="entry name" value="DUF309"/>
    <property type="match status" value="1"/>
</dbReference>
<dbReference type="Gene3D" id="1.10.3450.10">
    <property type="entry name" value="TTHA0068-like"/>
    <property type="match status" value="1"/>
</dbReference>
<comment type="caution">
    <text evidence="1">The sequence shown here is derived from an EMBL/GenBank/DDBJ whole genome shotgun (WGS) entry which is preliminary data.</text>
</comment>
<dbReference type="RefSeq" id="WP_282355678.1">
    <property type="nucleotide sequence ID" value="NZ_JASBQV010000008.1"/>
</dbReference>
<evidence type="ECO:0000313" key="2">
    <source>
        <dbReference type="Proteomes" id="UP001243286"/>
    </source>
</evidence>
<dbReference type="PANTHER" id="PTHR34796:SF1">
    <property type="entry name" value="EXPRESSED PROTEIN"/>
    <property type="match status" value="1"/>
</dbReference>
<dbReference type="EMBL" id="JASBQV010000008">
    <property type="protein sequence ID" value="MDI3234735.1"/>
    <property type="molecule type" value="Genomic_DNA"/>
</dbReference>
<proteinExistence type="predicted"/>
<dbReference type="Proteomes" id="UP001243286">
    <property type="component" value="Unassembled WGS sequence"/>
</dbReference>
<name>A0ABT6R1B9_9BACL</name>
<protein>
    <submittedName>
        <fullName evidence="1">DUF309 domain-containing protein</fullName>
    </submittedName>
</protein>
<dbReference type="InterPro" id="IPR005500">
    <property type="entry name" value="DUF309"/>
</dbReference>
<organism evidence="1 2">
    <name type="scientific">Exiguobacterium antarcticum</name>
    <dbReference type="NCBI Taxonomy" id="132920"/>
    <lineage>
        <taxon>Bacteria</taxon>
        <taxon>Bacillati</taxon>
        <taxon>Bacillota</taxon>
        <taxon>Bacilli</taxon>
        <taxon>Bacillales</taxon>
        <taxon>Bacillales Family XII. Incertae Sedis</taxon>
        <taxon>Exiguobacterium</taxon>
    </lineage>
</organism>
<accession>A0ABT6R1B9</accession>
<dbReference type="InterPro" id="IPR023203">
    <property type="entry name" value="TTHA0068_sf"/>
</dbReference>
<dbReference type="SUPFAM" id="SSF140663">
    <property type="entry name" value="TTHA0068-like"/>
    <property type="match status" value="1"/>
</dbReference>
<evidence type="ECO:0000313" key="1">
    <source>
        <dbReference type="EMBL" id="MDI3234735.1"/>
    </source>
</evidence>
<gene>
    <name evidence="1" type="ORF">QK289_06920</name>
</gene>
<keyword evidence="2" id="KW-1185">Reference proteome</keyword>
<reference evidence="1 2" key="1">
    <citation type="submission" date="2023-04" db="EMBL/GenBank/DDBJ databases">
        <title>Antarctic isolates genomes.</title>
        <authorList>
            <person name="Dimov S.G."/>
        </authorList>
    </citation>
    <scope>NUCLEOTIDE SEQUENCE [LARGE SCALE GENOMIC DNA]</scope>
    <source>
        <strain evidence="1 2">AL19</strain>
    </source>
</reference>
<dbReference type="PANTHER" id="PTHR34796">
    <property type="entry name" value="EXPRESSED PROTEIN"/>
    <property type="match status" value="1"/>
</dbReference>